<name>A0A8H3YLG1_VENIN</name>
<dbReference type="OrthoDB" id="4500473at2759"/>
<accession>A0A8H3YLG1</accession>
<dbReference type="AlphaFoldDB" id="A0A8H3YLG1"/>
<dbReference type="EMBL" id="WNWR01000113">
    <property type="protein sequence ID" value="KAE9990980.1"/>
    <property type="molecule type" value="Genomic_DNA"/>
</dbReference>
<evidence type="ECO:0000313" key="5">
    <source>
        <dbReference type="Proteomes" id="UP000490939"/>
    </source>
</evidence>
<dbReference type="Proteomes" id="UP000490939">
    <property type="component" value="Unassembled WGS sequence"/>
</dbReference>
<feature type="compositionally biased region" description="Acidic residues" evidence="1">
    <location>
        <begin position="231"/>
        <end position="245"/>
    </location>
</feature>
<organism evidence="2 4">
    <name type="scientific">Venturia inaequalis</name>
    <name type="common">Apple scab fungus</name>
    <dbReference type="NCBI Taxonomy" id="5025"/>
    <lineage>
        <taxon>Eukaryota</taxon>
        <taxon>Fungi</taxon>
        <taxon>Dikarya</taxon>
        <taxon>Ascomycota</taxon>
        <taxon>Pezizomycotina</taxon>
        <taxon>Dothideomycetes</taxon>
        <taxon>Pleosporomycetidae</taxon>
        <taxon>Venturiales</taxon>
        <taxon>Venturiaceae</taxon>
        <taxon>Venturia</taxon>
    </lineage>
</organism>
<gene>
    <name evidence="2" type="ORF">BLS_001076</name>
    <name evidence="3" type="ORF">EG327_000637</name>
</gene>
<protein>
    <submittedName>
        <fullName evidence="2">Uncharacterized protein</fullName>
    </submittedName>
</protein>
<evidence type="ECO:0000313" key="4">
    <source>
        <dbReference type="Proteomes" id="UP000433883"/>
    </source>
</evidence>
<comment type="caution">
    <text evidence="2">The sequence shown here is derived from an EMBL/GenBank/DDBJ whole genome shotgun (WGS) entry which is preliminary data.</text>
</comment>
<evidence type="ECO:0000313" key="3">
    <source>
        <dbReference type="EMBL" id="KAE9990980.1"/>
    </source>
</evidence>
<evidence type="ECO:0000313" key="2">
    <source>
        <dbReference type="EMBL" id="KAE9961961.1"/>
    </source>
</evidence>
<sequence>MSKQKTYFCMSSEDYAPEKLIVLGQIITNLRKPWEKLTGPPPKLPLDINIAHKDDYERESTKGLSACLGLFANFAAILTGNASTETRATSSQQSSTICKCSKLETMFFEPDAEFAKSVVQDPAVKEFLDKNVFTGRSVYVVTGIKIARGASISKTRQDRFAINASAAISTGAQTSIGPSVSIQKTSAETETFGNSSDFVYAYRLRKISVNRQGKASSKEVTGGELHGYGECDGEESEEDAEPGEIESAEVEGVDFGLGFKPQGFGLLQGEDETDGESCRFLFPLA</sequence>
<dbReference type="EMBL" id="WNWQ01001223">
    <property type="protein sequence ID" value="KAE9961961.1"/>
    <property type="molecule type" value="Genomic_DNA"/>
</dbReference>
<feature type="region of interest" description="Disordered" evidence="1">
    <location>
        <begin position="213"/>
        <end position="245"/>
    </location>
</feature>
<evidence type="ECO:0000256" key="1">
    <source>
        <dbReference type="SAM" id="MobiDB-lite"/>
    </source>
</evidence>
<keyword evidence="5" id="KW-1185">Reference proteome</keyword>
<dbReference type="Proteomes" id="UP000433883">
    <property type="component" value="Unassembled WGS sequence"/>
</dbReference>
<proteinExistence type="predicted"/>
<reference evidence="2 4" key="1">
    <citation type="submission" date="2019-11" db="EMBL/GenBank/DDBJ databases">
        <title>Venturia inaequalis Genome Resource.</title>
        <authorList>
            <person name="Lichtner F.J."/>
        </authorList>
    </citation>
    <scope>NUCLEOTIDE SEQUENCE [LARGE SCALE GENOMIC DNA]</scope>
    <source>
        <strain evidence="2">Bline_iso_100314</strain>
        <strain evidence="3 5">DMI_063113</strain>
    </source>
</reference>